<evidence type="ECO:0000313" key="2">
    <source>
        <dbReference type="Proteomes" id="UP000765509"/>
    </source>
</evidence>
<dbReference type="AlphaFoldDB" id="A0A9Q3CES6"/>
<keyword evidence="2" id="KW-1185">Reference proteome</keyword>
<sequence length="111" mass="12924">MVGSIGNIEESKYSCLPPQASIHPFFHISLLEPVKTSTIPNWHQEPHSLISIEEEEEWEVSQIMESKIKRKIMVLCGMDRFQSRPRKIHLGTNQKPQELPLTYQRCSFFIS</sequence>
<proteinExistence type="predicted"/>
<name>A0A9Q3CES6_9BASI</name>
<comment type="caution">
    <text evidence="1">The sequence shown here is derived from an EMBL/GenBank/DDBJ whole genome shotgun (WGS) entry which is preliminary data.</text>
</comment>
<accession>A0A9Q3CES6</accession>
<dbReference type="Proteomes" id="UP000765509">
    <property type="component" value="Unassembled WGS sequence"/>
</dbReference>
<evidence type="ECO:0000313" key="1">
    <source>
        <dbReference type="EMBL" id="MBW0481805.1"/>
    </source>
</evidence>
<reference evidence="1" key="1">
    <citation type="submission" date="2021-03" db="EMBL/GenBank/DDBJ databases">
        <title>Draft genome sequence of rust myrtle Austropuccinia psidii MF-1, a brazilian biotype.</title>
        <authorList>
            <person name="Quecine M.C."/>
            <person name="Pachon D.M.R."/>
            <person name="Bonatelli M.L."/>
            <person name="Correr F.H."/>
            <person name="Franceschini L.M."/>
            <person name="Leite T.F."/>
            <person name="Margarido G.R.A."/>
            <person name="Almeida C.A."/>
            <person name="Ferrarezi J.A."/>
            <person name="Labate C.A."/>
        </authorList>
    </citation>
    <scope>NUCLEOTIDE SEQUENCE</scope>
    <source>
        <strain evidence="1">MF-1</strain>
    </source>
</reference>
<dbReference type="EMBL" id="AVOT02006527">
    <property type="protein sequence ID" value="MBW0481805.1"/>
    <property type="molecule type" value="Genomic_DNA"/>
</dbReference>
<organism evidence="1 2">
    <name type="scientific">Austropuccinia psidii MF-1</name>
    <dbReference type="NCBI Taxonomy" id="1389203"/>
    <lineage>
        <taxon>Eukaryota</taxon>
        <taxon>Fungi</taxon>
        <taxon>Dikarya</taxon>
        <taxon>Basidiomycota</taxon>
        <taxon>Pucciniomycotina</taxon>
        <taxon>Pucciniomycetes</taxon>
        <taxon>Pucciniales</taxon>
        <taxon>Sphaerophragmiaceae</taxon>
        <taxon>Austropuccinia</taxon>
    </lineage>
</organism>
<gene>
    <name evidence="1" type="ORF">O181_021520</name>
</gene>
<dbReference type="OrthoDB" id="2273864at2759"/>
<protein>
    <submittedName>
        <fullName evidence="1">Uncharacterized protein</fullName>
    </submittedName>
</protein>